<gene>
    <name evidence="1" type="ORF">J1N35_000274</name>
</gene>
<sequence>MMACLEYILGSESLASYICCRWRRGVGNFVRICHNDCPSSVDSEKGTSVLNILHPHVDTDVDTCTDNDCGTDAFINANIDATTFS</sequence>
<evidence type="ECO:0000313" key="2">
    <source>
        <dbReference type="Proteomes" id="UP000828251"/>
    </source>
</evidence>
<protein>
    <submittedName>
        <fullName evidence="1">Uncharacterized protein</fullName>
    </submittedName>
</protein>
<dbReference type="Proteomes" id="UP000828251">
    <property type="component" value="Unassembled WGS sequence"/>
</dbReference>
<dbReference type="AlphaFoldDB" id="A0A9D4AKC0"/>
<proteinExistence type="predicted"/>
<evidence type="ECO:0000313" key="1">
    <source>
        <dbReference type="EMBL" id="KAH1128896.1"/>
    </source>
</evidence>
<keyword evidence="2" id="KW-1185">Reference proteome</keyword>
<accession>A0A9D4AKC0</accession>
<comment type="caution">
    <text evidence="1">The sequence shown here is derived from an EMBL/GenBank/DDBJ whole genome shotgun (WGS) entry which is preliminary data.</text>
</comment>
<name>A0A9D4AKC0_9ROSI</name>
<organism evidence="1 2">
    <name type="scientific">Gossypium stocksii</name>
    <dbReference type="NCBI Taxonomy" id="47602"/>
    <lineage>
        <taxon>Eukaryota</taxon>
        <taxon>Viridiplantae</taxon>
        <taxon>Streptophyta</taxon>
        <taxon>Embryophyta</taxon>
        <taxon>Tracheophyta</taxon>
        <taxon>Spermatophyta</taxon>
        <taxon>Magnoliopsida</taxon>
        <taxon>eudicotyledons</taxon>
        <taxon>Gunneridae</taxon>
        <taxon>Pentapetalae</taxon>
        <taxon>rosids</taxon>
        <taxon>malvids</taxon>
        <taxon>Malvales</taxon>
        <taxon>Malvaceae</taxon>
        <taxon>Malvoideae</taxon>
        <taxon>Gossypium</taxon>
    </lineage>
</organism>
<dbReference type="EMBL" id="JAIQCV010000001">
    <property type="protein sequence ID" value="KAH1128896.1"/>
    <property type="molecule type" value="Genomic_DNA"/>
</dbReference>
<reference evidence="1 2" key="1">
    <citation type="journal article" date="2021" name="Plant Biotechnol. J.">
        <title>Multi-omics assisted identification of the key and species-specific regulatory components of drought-tolerant mechanisms in Gossypium stocksii.</title>
        <authorList>
            <person name="Yu D."/>
            <person name="Ke L."/>
            <person name="Zhang D."/>
            <person name="Wu Y."/>
            <person name="Sun Y."/>
            <person name="Mei J."/>
            <person name="Sun J."/>
            <person name="Sun Y."/>
        </authorList>
    </citation>
    <scope>NUCLEOTIDE SEQUENCE [LARGE SCALE GENOMIC DNA]</scope>
    <source>
        <strain evidence="2">cv. E1</strain>
        <tissue evidence="1">Leaf</tissue>
    </source>
</reference>